<accession>A0AAD7NYC5</accession>
<evidence type="ECO:0000313" key="1">
    <source>
        <dbReference type="EMBL" id="KAJ7779967.1"/>
    </source>
</evidence>
<sequence length="105" mass="12666">MPAFEFTPMREELLNQWTAAFRELVETSMPMENFWTCLFADYWGTFSWRRPFDEDPPNGRDVPEAEELSAEEHRARGRIIAKTNRRIKAYFSYHYHRTNMQLLQS</sequence>
<reference evidence="1" key="1">
    <citation type="submission" date="2023-03" db="EMBL/GenBank/DDBJ databases">
        <title>Massive genome expansion in bonnet fungi (Mycena s.s.) driven by repeated elements and novel gene families across ecological guilds.</title>
        <authorList>
            <consortium name="Lawrence Berkeley National Laboratory"/>
            <person name="Harder C.B."/>
            <person name="Miyauchi S."/>
            <person name="Viragh M."/>
            <person name="Kuo A."/>
            <person name="Thoen E."/>
            <person name="Andreopoulos B."/>
            <person name="Lu D."/>
            <person name="Skrede I."/>
            <person name="Drula E."/>
            <person name="Henrissat B."/>
            <person name="Morin E."/>
            <person name="Kohler A."/>
            <person name="Barry K."/>
            <person name="LaButti K."/>
            <person name="Morin E."/>
            <person name="Salamov A."/>
            <person name="Lipzen A."/>
            <person name="Mereny Z."/>
            <person name="Hegedus B."/>
            <person name="Baldrian P."/>
            <person name="Stursova M."/>
            <person name="Weitz H."/>
            <person name="Taylor A."/>
            <person name="Grigoriev I.V."/>
            <person name="Nagy L.G."/>
            <person name="Martin F."/>
            <person name="Kauserud H."/>
        </authorList>
    </citation>
    <scope>NUCLEOTIDE SEQUENCE</scope>
    <source>
        <strain evidence="1">CBHHK182m</strain>
    </source>
</reference>
<evidence type="ECO:0000313" key="2">
    <source>
        <dbReference type="Proteomes" id="UP001215598"/>
    </source>
</evidence>
<name>A0AAD7NYC5_9AGAR</name>
<organism evidence="1 2">
    <name type="scientific">Mycena metata</name>
    <dbReference type="NCBI Taxonomy" id="1033252"/>
    <lineage>
        <taxon>Eukaryota</taxon>
        <taxon>Fungi</taxon>
        <taxon>Dikarya</taxon>
        <taxon>Basidiomycota</taxon>
        <taxon>Agaricomycotina</taxon>
        <taxon>Agaricomycetes</taxon>
        <taxon>Agaricomycetidae</taxon>
        <taxon>Agaricales</taxon>
        <taxon>Marasmiineae</taxon>
        <taxon>Mycenaceae</taxon>
        <taxon>Mycena</taxon>
    </lineage>
</organism>
<gene>
    <name evidence="1" type="ORF">B0H16DRAFT_1711196</name>
</gene>
<comment type="caution">
    <text evidence="1">The sequence shown here is derived from an EMBL/GenBank/DDBJ whole genome shotgun (WGS) entry which is preliminary data.</text>
</comment>
<keyword evidence="2" id="KW-1185">Reference proteome</keyword>
<proteinExistence type="predicted"/>
<dbReference type="Proteomes" id="UP001215598">
    <property type="component" value="Unassembled WGS sequence"/>
</dbReference>
<dbReference type="AlphaFoldDB" id="A0AAD7NYC5"/>
<dbReference type="EMBL" id="JARKIB010000005">
    <property type="protein sequence ID" value="KAJ7779967.1"/>
    <property type="molecule type" value="Genomic_DNA"/>
</dbReference>
<protein>
    <submittedName>
        <fullName evidence="1">Uncharacterized protein</fullName>
    </submittedName>
</protein>